<accession>G4YUA4</accession>
<gene>
    <name evidence="1" type="ORF">PHYSODRAFT_296425</name>
</gene>
<evidence type="ECO:0000313" key="2">
    <source>
        <dbReference type="Proteomes" id="UP000002640"/>
    </source>
</evidence>
<dbReference type="Proteomes" id="UP000002640">
    <property type="component" value="Unassembled WGS sequence"/>
</dbReference>
<keyword evidence="2" id="KW-1185">Reference proteome</keyword>
<reference evidence="1 2" key="1">
    <citation type="journal article" date="2006" name="Science">
        <title>Phytophthora genome sequences uncover evolutionary origins and mechanisms of pathogenesis.</title>
        <authorList>
            <person name="Tyler B.M."/>
            <person name="Tripathy S."/>
            <person name="Zhang X."/>
            <person name="Dehal P."/>
            <person name="Jiang R.H."/>
            <person name="Aerts A."/>
            <person name="Arredondo F.D."/>
            <person name="Baxter L."/>
            <person name="Bensasson D."/>
            <person name="Beynon J.L."/>
            <person name="Chapman J."/>
            <person name="Damasceno C.M."/>
            <person name="Dorrance A.E."/>
            <person name="Dou D."/>
            <person name="Dickerman A.W."/>
            <person name="Dubchak I.L."/>
            <person name="Garbelotto M."/>
            <person name="Gijzen M."/>
            <person name="Gordon S.G."/>
            <person name="Govers F."/>
            <person name="Grunwald N.J."/>
            <person name="Huang W."/>
            <person name="Ivors K.L."/>
            <person name="Jones R.W."/>
            <person name="Kamoun S."/>
            <person name="Krampis K."/>
            <person name="Lamour K.H."/>
            <person name="Lee M.K."/>
            <person name="McDonald W.H."/>
            <person name="Medina M."/>
            <person name="Meijer H.J."/>
            <person name="Nordberg E.K."/>
            <person name="Maclean D.J."/>
            <person name="Ospina-Giraldo M.D."/>
            <person name="Morris P.F."/>
            <person name="Phuntumart V."/>
            <person name="Putnam N.H."/>
            <person name="Rash S."/>
            <person name="Rose J.K."/>
            <person name="Sakihama Y."/>
            <person name="Salamov A.A."/>
            <person name="Savidor A."/>
            <person name="Scheuring C.F."/>
            <person name="Smith B.M."/>
            <person name="Sobral B.W."/>
            <person name="Terry A."/>
            <person name="Torto-Alalibo T.A."/>
            <person name="Win J."/>
            <person name="Xu Z."/>
            <person name="Zhang H."/>
            <person name="Grigoriev I.V."/>
            <person name="Rokhsar D.S."/>
            <person name="Boore J.L."/>
        </authorList>
    </citation>
    <scope>NUCLEOTIDE SEQUENCE [LARGE SCALE GENOMIC DNA]</scope>
    <source>
        <strain evidence="1 2">P6497</strain>
    </source>
</reference>
<dbReference type="GeneID" id="20641372"/>
<dbReference type="InParanoid" id="G4YUA4"/>
<dbReference type="AlphaFoldDB" id="G4YUA4"/>
<protein>
    <submittedName>
        <fullName evidence="1">Uncharacterized protein</fullName>
    </submittedName>
</protein>
<dbReference type="RefSeq" id="XP_009519576.1">
    <property type="nucleotide sequence ID" value="XM_009521281.1"/>
</dbReference>
<evidence type="ECO:0000313" key="1">
    <source>
        <dbReference type="EMBL" id="EGZ24288.1"/>
    </source>
</evidence>
<dbReference type="KEGG" id="psoj:PHYSODRAFT_296425"/>
<name>G4YUA4_PHYSP</name>
<dbReference type="EMBL" id="JH159152">
    <property type="protein sequence ID" value="EGZ24288.1"/>
    <property type="molecule type" value="Genomic_DNA"/>
</dbReference>
<sequence>MASGDTGTQVCDNLAAIRTLETARAIANGIRSSHIKYSNKHRVEIRTMVALMRPGGTFTTQWVRSHQEHELTSDPTLNEQRQALAAADADAAQSHDLSMTGSYTGIMCWDAAHFIDSHGNPVVGRTQRFLTKLAAERRKFT</sequence>
<organism evidence="1 2">
    <name type="scientific">Phytophthora sojae (strain P6497)</name>
    <name type="common">Soybean stem and root rot agent</name>
    <name type="synonym">Phytophthora megasperma f. sp. glycines</name>
    <dbReference type="NCBI Taxonomy" id="1094619"/>
    <lineage>
        <taxon>Eukaryota</taxon>
        <taxon>Sar</taxon>
        <taxon>Stramenopiles</taxon>
        <taxon>Oomycota</taxon>
        <taxon>Peronosporomycetes</taxon>
        <taxon>Peronosporales</taxon>
        <taxon>Peronosporaceae</taxon>
        <taxon>Phytophthora</taxon>
    </lineage>
</organism>
<proteinExistence type="predicted"/>